<evidence type="ECO:0000256" key="2">
    <source>
        <dbReference type="RuleBase" id="RU365095"/>
    </source>
</evidence>
<dbReference type="PANTHER" id="PTHR11054">
    <property type="entry name" value="6-PHOSPHOGLUCONOLACTONASE"/>
    <property type="match status" value="1"/>
</dbReference>
<comment type="function">
    <text evidence="2">Hydrolysis of 6-phosphogluconolactone to 6-phosphogluconate.</text>
</comment>
<dbReference type="EMBL" id="CAJVCH010525178">
    <property type="protein sequence ID" value="CAG7822053.1"/>
    <property type="molecule type" value="Genomic_DNA"/>
</dbReference>
<reference evidence="4" key="1">
    <citation type="submission" date="2021-06" db="EMBL/GenBank/DDBJ databases">
        <authorList>
            <person name="Hodson N. C."/>
            <person name="Mongue J. A."/>
            <person name="Jaron S. K."/>
        </authorList>
    </citation>
    <scope>NUCLEOTIDE SEQUENCE</scope>
</reference>
<evidence type="ECO:0000259" key="3">
    <source>
        <dbReference type="Pfam" id="PF01182"/>
    </source>
</evidence>
<dbReference type="Pfam" id="PF01182">
    <property type="entry name" value="Glucosamine_iso"/>
    <property type="match status" value="1"/>
</dbReference>
<dbReference type="NCBIfam" id="TIGR01198">
    <property type="entry name" value="pgl"/>
    <property type="match status" value="1"/>
</dbReference>
<dbReference type="EC" id="3.1.1.31" evidence="2"/>
<dbReference type="InterPro" id="IPR039104">
    <property type="entry name" value="6PGL"/>
</dbReference>
<keyword evidence="5" id="KW-1185">Reference proteome</keyword>
<comment type="catalytic activity">
    <reaction evidence="2">
        <text>6-phospho-D-glucono-1,5-lactone + H2O = 6-phospho-D-gluconate + H(+)</text>
        <dbReference type="Rhea" id="RHEA:12556"/>
        <dbReference type="ChEBI" id="CHEBI:15377"/>
        <dbReference type="ChEBI" id="CHEBI:15378"/>
        <dbReference type="ChEBI" id="CHEBI:57955"/>
        <dbReference type="ChEBI" id="CHEBI:58759"/>
        <dbReference type="EC" id="3.1.1.31"/>
    </reaction>
</comment>
<name>A0A8J2KVC5_9HEXA</name>
<dbReference type="CDD" id="cd01400">
    <property type="entry name" value="6PGL"/>
    <property type="match status" value="1"/>
</dbReference>
<dbReference type="GO" id="GO:0006098">
    <property type="term" value="P:pentose-phosphate shunt"/>
    <property type="evidence" value="ECO:0007669"/>
    <property type="project" value="InterPro"/>
</dbReference>
<dbReference type="GO" id="GO:0005975">
    <property type="term" value="P:carbohydrate metabolic process"/>
    <property type="evidence" value="ECO:0007669"/>
    <property type="project" value="UniProtKB-UniRule"/>
</dbReference>
<comment type="caution">
    <text evidence="4">The sequence shown here is derived from an EMBL/GenBank/DDBJ whole genome shotgun (WGS) entry which is preliminary data.</text>
</comment>
<comment type="pathway">
    <text evidence="2">Carbohydrate degradation; pentose phosphate pathway; D-ribulose 5-phosphate from D-glucose 6-phosphate (oxidative stage): step 2/3.</text>
</comment>
<protein>
    <recommendedName>
        <fullName evidence="2">6-phosphogluconolactonase</fullName>
        <shortName evidence="2">6PGL</shortName>
        <ecNumber evidence="2">3.1.1.31</ecNumber>
    </recommendedName>
</protein>
<gene>
    <name evidence="4" type="ORF">AFUS01_LOCUS32344</name>
</gene>
<evidence type="ECO:0000313" key="4">
    <source>
        <dbReference type="EMBL" id="CAG7822053.1"/>
    </source>
</evidence>
<dbReference type="OrthoDB" id="432544at2759"/>
<keyword evidence="2" id="KW-0378">Hydrolase</keyword>
<dbReference type="Proteomes" id="UP000708208">
    <property type="component" value="Unassembled WGS sequence"/>
</dbReference>
<organism evidence="4 5">
    <name type="scientific">Allacma fusca</name>
    <dbReference type="NCBI Taxonomy" id="39272"/>
    <lineage>
        <taxon>Eukaryota</taxon>
        <taxon>Metazoa</taxon>
        <taxon>Ecdysozoa</taxon>
        <taxon>Arthropoda</taxon>
        <taxon>Hexapoda</taxon>
        <taxon>Collembola</taxon>
        <taxon>Symphypleona</taxon>
        <taxon>Sminthuridae</taxon>
        <taxon>Allacma</taxon>
    </lineage>
</organism>
<comment type="similarity">
    <text evidence="1 2">Belongs to the glucosamine/galactosamine-6-phosphate isomerase family. 6-phosphogluconolactonase subfamily.</text>
</comment>
<dbReference type="PANTHER" id="PTHR11054:SF0">
    <property type="entry name" value="6-PHOSPHOGLUCONOLACTONASE"/>
    <property type="match status" value="1"/>
</dbReference>
<sequence>MLGVSGGSVIDVLAEGLPTLNTDWKSWRIFLCDERLVPADDPESTYGAYVQKLLPKIPEFPPDNFLQANVSVSSEESAKDYEQRLRELWEAAGTNPNQVPYGMSDCLILGVGPDGHTCSLFPDHSVLEVKDSWVTYIEDSPKPPPKRITLTYPFINKATHVIVLAKGEQKAQIVKNLQKGVDLPIGRVNNPGGRLEWILDHLVV</sequence>
<dbReference type="AlphaFoldDB" id="A0A8J2KVC5"/>
<proteinExistence type="inferred from homology"/>
<dbReference type="InterPro" id="IPR005900">
    <property type="entry name" value="6-phosphogluconolactonase_DevB"/>
</dbReference>
<dbReference type="InterPro" id="IPR006148">
    <property type="entry name" value="Glc/Gal-6P_isomerase"/>
</dbReference>
<feature type="domain" description="Glucosamine/galactosamine-6-phosphate isomerase" evidence="3">
    <location>
        <begin position="2"/>
        <end position="197"/>
    </location>
</feature>
<dbReference type="GO" id="GO:0017057">
    <property type="term" value="F:6-phosphogluconolactonase activity"/>
    <property type="evidence" value="ECO:0007669"/>
    <property type="project" value="UniProtKB-UniRule"/>
</dbReference>
<evidence type="ECO:0000256" key="1">
    <source>
        <dbReference type="ARBA" id="ARBA00010662"/>
    </source>
</evidence>
<evidence type="ECO:0000313" key="5">
    <source>
        <dbReference type="Proteomes" id="UP000708208"/>
    </source>
</evidence>
<accession>A0A8J2KVC5</accession>